<feature type="transmembrane region" description="Helical" evidence="10">
    <location>
        <begin position="77"/>
        <end position="99"/>
    </location>
</feature>
<name>A0A4Y7NHN4_9CRUS</name>
<keyword evidence="8 9" id="KW-0472">Membrane</keyword>
<dbReference type="InterPro" id="IPR009445">
    <property type="entry name" value="TMEM85/Emc4"/>
</dbReference>
<keyword evidence="7 10" id="KW-1133">Transmembrane helix</keyword>
<dbReference type="PANTHER" id="PTHR19315">
    <property type="entry name" value="ER MEMBRANE PROTEIN COMPLEX SUBUNIT 4"/>
    <property type="match status" value="1"/>
</dbReference>
<evidence type="ECO:0000256" key="2">
    <source>
        <dbReference type="ARBA" id="ARBA00007715"/>
    </source>
</evidence>
<protein>
    <recommendedName>
        <fullName evidence="4 9">ER membrane protein complex subunit 4</fullName>
    </recommendedName>
</protein>
<reference evidence="11" key="1">
    <citation type="submission" date="2018-08" db="EMBL/GenBank/DDBJ databases">
        <authorList>
            <person name="Cornetti L."/>
        </authorList>
    </citation>
    <scope>NUCLEOTIDE SEQUENCE</scope>
    <source>
        <strain evidence="11">CH-H-2</strain>
    </source>
</reference>
<evidence type="ECO:0000256" key="9">
    <source>
        <dbReference type="PIRNR" id="PIRNR017207"/>
    </source>
</evidence>
<dbReference type="GO" id="GO:0005789">
    <property type="term" value="C:endoplasmic reticulum membrane"/>
    <property type="evidence" value="ECO:0007669"/>
    <property type="project" value="UniProtKB-SubCell"/>
</dbReference>
<evidence type="ECO:0000256" key="5">
    <source>
        <dbReference type="ARBA" id="ARBA00022692"/>
    </source>
</evidence>
<feature type="transmembrane region" description="Helical" evidence="10">
    <location>
        <begin position="120"/>
        <end position="140"/>
    </location>
</feature>
<evidence type="ECO:0000256" key="1">
    <source>
        <dbReference type="ARBA" id="ARBA00004477"/>
    </source>
</evidence>
<sequence length="175" mass="19369">MASASGSNRNISKKFKWSIDLSNRNRTTCELPSPPGYLSSVATTVAESAKESDSSLLIKRSWDVALQPLKQVPMNLFMMYMVGSSISIFPIMMVGMMFVRPIRALFSMNQTFKMLEGTQAFGQILVYILGQLVGLGLALYKCQSMGLLPTHSSDWLAFIEPQQRIEFSGGGQNLL</sequence>
<dbReference type="AlphaFoldDB" id="A0A4Y7NHN4"/>
<comment type="subcellular location">
    <subcellularLocation>
        <location evidence="1">Endoplasmic reticulum membrane</location>
        <topology evidence="1">Multi-pass membrane protein</topology>
    </subcellularLocation>
</comment>
<evidence type="ECO:0000256" key="10">
    <source>
        <dbReference type="SAM" id="Phobius"/>
    </source>
</evidence>
<evidence type="ECO:0000256" key="8">
    <source>
        <dbReference type="ARBA" id="ARBA00023136"/>
    </source>
</evidence>
<keyword evidence="5 10" id="KW-0812">Transmembrane</keyword>
<dbReference type="EMBL" id="LR023111">
    <property type="protein sequence ID" value="SVE92730.1"/>
    <property type="molecule type" value="mRNA"/>
</dbReference>
<accession>A0A4Y7NHN4</accession>
<comment type="subunit">
    <text evidence="3">Component of the ER membrane protein complex (EMC).</text>
</comment>
<evidence type="ECO:0000256" key="7">
    <source>
        <dbReference type="ARBA" id="ARBA00022989"/>
    </source>
</evidence>
<comment type="similarity">
    <text evidence="2 9">Belongs to the EMC4 family.</text>
</comment>
<evidence type="ECO:0000313" key="11">
    <source>
        <dbReference type="EMBL" id="SVE92730.1"/>
    </source>
</evidence>
<proteinExistence type="evidence at transcript level"/>
<dbReference type="PIRSF" id="PIRSF017207">
    <property type="entry name" value="UCP017207_TM-p85"/>
    <property type="match status" value="1"/>
</dbReference>
<dbReference type="Pfam" id="PF06417">
    <property type="entry name" value="EMC4"/>
    <property type="match status" value="1"/>
</dbReference>
<evidence type="ECO:0000256" key="4">
    <source>
        <dbReference type="ARBA" id="ARBA00020820"/>
    </source>
</evidence>
<organism evidence="11">
    <name type="scientific">Megafenestra aurita</name>
    <dbReference type="NCBI Taxonomy" id="2291010"/>
    <lineage>
        <taxon>Eukaryota</taxon>
        <taxon>Metazoa</taxon>
        <taxon>Ecdysozoa</taxon>
        <taxon>Arthropoda</taxon>
        <taxon>Crustacea</taxon>
        <taxon>Branchiopoda</taxon>
        <taxon>Diplostraca</taxon>
        <taxon>Cladocera</taxon>
        <taxon>Anomopoda</taxon>
        <taxon>Daphniidae</taxon>
        <taxon>Megafenestra</taxon>
    </lineage>
</organism>
<evidence type="ECO:0000256" key="6">
    <source>
        <dbReference type="ARBA" id="ARBA00022824"/>
    </source>
</evidence>
<evidence type="ECO:0000256" key="3">
    <source>
        <dbReference type="ARBA" id="ARBA00011276"/>
    </source>
</evidence>
<gene>
    <name evidence="11" type="primary">EOG090X0GNX</name>
</gene>
<keyword evidence="6" id="KW-0256">Endoplasmic reticulum</keyword>